<keyword evidence="8" id="KW-1185">Reference proteome</keyword>
<dbReference type="InterPro" id="IPR017853">
    <property type="entry name" value="GH"/>
</dbReference>
<dbReference type="GO" id="GO:0005576">
    <property type="term" value="C:extracellular region"/>
    <property type="evidence" value="ECO:0007669"/>
    <property type="project" value="TreeGrafter"/>
</dbReference>
<evidence type="ECO:0000256" key="3">
    <source>
        <dbReference type="ARBA" id="ARBA00023295"/>
    </source>
</evidence>
<dbReference type="GO" id="GO:0008422">
    <property type="term" value="F:beta-glucosidase activity"/>
    <property type="evidence" value="ECO:0007669"/>
    <property type="project" value="TreeGrafter"/>
</dbReference>
<accession>A0A401GWU5</accession>
<dbReference type="EMBL" id="BFAD01000009">
    <property type="protein sequence ID" value="GBE86691.1"/>
    <property type="molecule type" value="Genomic_DNA"/>
</dbReference>
<keyword evidence="5" id="KW-0732">Signal</keyword>
<dbReference type="GeneID" id="38783608"/>
<dbReference type="STRING" id="139825.A0A401GWU5"/>
<evidence type="ECO:0000256" key="5">
    <source>
        <dbReference type="SAM" id="SignalP"/>
    </source>
</evidence>
<name>A0A401GWU5_9APHY</name>
<evidence type="ECO:0000256" key="4">
    <source>
        <dbReference type="RuleBase" id="RU361153"/>
    </source>
</evidence>
<dbReference type="InterPro" id="IPR001547">
    <property type="entry name" value="Glyco_hydro_5"/>
</dbReference>
<proteinExistence type="inferred from homology"/>
<feature type="signal peptide" evidence="5">
    <location>
        <begin position="1"/>
        <end position="19"/>
    </location>
</feature>
<dbReference type="Proteomes" id="UP000287166">
    <property type="component" value="Unassembled WGS sequence"/>
</dbReference>
<dbReference type="OrthoDB" id="1887033at2759"/>
<feature type="domain" description="Glycoside hydrolase family 5" evidence="6">
    <location>
        <begin position="79"/>
        <end position="417"/>
    </location>
</feature>
<organism evidence="7 8">
    <name type="scientific">Sparassis crispa</name>
    <dbReference type="NCBI Taxonomy" id="139825"/>
    <lineage>
        <taxon>Eukaryota</taxon>
        <taxon>Fungi</taxon>
        <taxon>Dikarya</taxon>
        <taxon>Basidiomycota</taxon>
        <taxon>Agaricomycotina</taxon>
        <taxon>Agaricomycetes</taxon>
        <taxon>Polyporales</taxon>
        <taxon>Sparassidaceae</taxon>
        <taxon>Sparassis</taxon>
    </lineage>
</organism>
<reference evidence="7 8" key="1">
    <citation type="journal article" date="2018" name="Sci. Rep.">
        <title>Genome sequence of the cauliflower mushroom Sparassis crispa (Hanabiratake) and its association with beneficial usage.</title>
        <authorList>
            <person name="Kiyama R."/>
            <person name="Furutani Y."/>
            <person name="Kawaguchi K."/>
            <person name="Nakanishi T."/>
        </authorList>
    </citation>
    <scope>NUCLEOTIDE SEQUENCE [LARGE SCALE GENOMIC DNA]</scope>
</reference>
<dbReference type="SUPFAM" id="SSF51445">
    <property type="entry name" value="(Trans)glycosidases"/>
    <property type="match status" value="1"/>
</dbReference>
<dbReference type="RefSeq" id="XP_027617604.1">
    <property type="nucleotide sequence ID" value="XM_027761803.1"/>
</dbReference>
<evidence type="ECO:0000256" key="2">
    <source>
        <dbReference type="ARBA" id="ARBA00022801"/>
    </source>
</evidence>
<comment type="caution">
    <text evidence="7">The sequence shown here is derived from an EMBL/GenBank/DDBJ whole genome shotgun (WGS) entry which is preliminary data.</text>
</comment>
<evidence type="ECO:0000256" key="1">
    <source>
        <dbReference type="ARBA" id="ARBA00005641"/>
    </source>
</evidence>
<dbReference type="Pfam" id="PF00150">
    <property type="entry name" value="Cellulase"/>
    <property type="match status" value="1"/>
</dbReference>
<dbReference type="Gene3D" id="3.20.20.80">
    <property type="entry name" value="Glycosidases"/>
    <property type="match status" value="2"/>
</dbReference>
<dbReference type="InParanoid" id="A0A401GWU5"/>
<feature type="chain" id="PRO_5019165620" evidence="5">
    <location>
        <begin position="20"/>
        <end position="465"/>
    </location>
</feature>
<dbReference type="PANTHER" id="PTHR31297:SF42">
    <property type="entry name" value="GLYCOSIDE HYDROLASE FAMILY 5 DOMAIN-CONTAINING PROTEIN"/>
    <property type="match status" value="1"/>
</dbReference>
<dbReference type="GO" id="GO:0009251">
    <property type="term" value="P:glucan catabolic process"/>
    <property type="evidence" value="ECO:0007669"/>
    <property type="project" value="TreeGrafter"/>
</dbReference>
<evidence type="ECO:0000313" key="7">
    <source>
        <dbReference type="EMBL" id="GBE86691.1"/>
    </source>
</evidence>
<keyword evidence="2 4" id="KW-0378">Hydrolase</keyword>
<keyword evidence="3 4" id="KW-0326">Glycosidase</keyword>
<evidence type="ECO:0000259" key="6">
    <source>
        <dbReference type="Pfam" id="PF00150"/>
    </source>
</evidence>
<dbReference type="InterPro" id="IPR050386">
    <property type="entry name" value="Glycosyl_hydrolase_5"/>
</dbReference>
<protein>
    <submittedName>
        <fullName evidence="7">Glycoside hydrolase family 5 protein</fullName>
    </submittedName>
</protein>
<comment type="similarity">
    <text evidence="1 4">Belongs to the glycosyl hydrolase 5 (cellulase A) family.</text>
</comment>
<dbReference type="AlphaFoldDB" id="A0A401GWU5"/>
<evidence type="ECO:0000313" key="8">
    <source>
        <dbReference type="Proteomes" id="UP000287166"/>
    </source>
</evidence>
<dbReference type="PANTHER" id="PTHR31297">
    <property type="entry name" value="GLUCAN ENDO-1,6-BETA-GLUCOSIDASE B"/>
    <property type="match status" value="1"/>
</dbReference>
<gene>
    <name evidence="7" type="ORF">SCP_0905710</name>
</gene>
<sequence>MRSFFGLAVLLASLHYVCAGLPNKIYGVNIGGWLVLEPWMLPAEWLEMGGEICSDCSQCIGSEYAYVKAYPDSADEAFAQHWSTWFTQSEVATLASYGINTVRIPLGYWIVEQLVDRETEFYARGGIMYLQQGLKWLQDAGIQVILDHHALPGVQTSDQSFAGNCTYNVQFYTEYNYHRALVWTAVMTTLSHLDPNFGSVLAIEAVNEPIMDASETPGYGTFQQYFVDTVRAVELILGIPVPGLALDTPVGTTNMSAALVQVGNSSSMVFNEEVKSALVEAAPILAELAVQLSVPAIFDFASASNQREALWTTFMDVNWQRDDPPNPAYAAKGPQGYDNHLYYNFGGVADPNPTAYMESICNLQRVQADAALGDSPLWFGEWGLPTQFNATDQFLYQWADAQKLAYSVGKGWIFWNFQVEISELAGNLSRQWSYIEGVKLGYFTQDPAEYHNASVCAPYISASST</sequence>
<dbReference type="GO" id="GO:0009986">
    <property type="term" value="C:cell surface"/>
    <property type="evidence" value="ECO:0007669"/>
    <property type="project" value="TreeGrafter"/>
</dbReference>